<evidence type="ECO:0000256" key="6">
    <source>
        <dbReference type="ARBA" id="ARBA00023180"/>
    </source>
</evidence>
<evidence type="ECO:0000256" key="4">
    <source>
        <dbReference type="ARBA" id="ARBA00022737"/>
    </source>
</evidence>
<evidence type="ECO:0000256" key="3">
    <source>
        <dbReference type="ARBA" id="ARBA00022729"/>
    </source>
</evidence>
<dbReference type="Pfam" id="PF00094">
    <property type="entry name" value="VWD"/>
    <property type="match status" value="3"/>
</dbReference>
<dbReference type="Gene3D" id="2.10.25.10">
    <property type="entry name" value="Laminin"/>
    <property type="match status" value="3"/>
</dbReference>
<sequence>CTLLYVNRATFHITISTGKAPNHINSVCSTWGNHHYKTFDGDVYQFPGTCDYNFVSDCLNLNQELSVHVQRTYTKAHPKIHYVRVRIKDLDIFVTSTVAVVNEEIIKPPYYGFGVIIEKNNIYTKIYAKLGLMLVWNGEDAVMVELDSKYNNKTCGLCGDYNGVQLYSEFIAEGSLLSPIQYGNLKKVHKPDEECDDVLETASIPVCSQFRDDCVKLLTDSAFADCNSRLDTEIYIHACMQDMCSCNTTLDSFCLCSTISEYSRQCSHAGGRPKNWRTDDFCPKKCPFNMIYEESGSPCMDTCSHLDTSSLCVEHYMEGCFCPKGTVFDDLSNSGCIPVQQCKCSRQGKLYSPGDLIKTECEECICYNGKWVCKNLACPGSCSLEGGSHITTYDGKKFRFHGGCYYVLSKDCQEKSHTLLGEISPCSASETETCLKTIVLITNNKESTLIIKANGDILLNKAEIFLPYKTEKLNIYQPSSFHIIVETSFKLKIHVQLVPIMQVYIGLDTSFRGKTCGLCGNFNSAQNDDFTAASGMVQGTPAAFANSWKTQSSCQDRADWLEDPCSVSIENENYAEHWCSLLRASDGDFSKCHSVIDPQEYYKRCKYDTCNCDKSEDCMCAALYSYVRACATKGVMITGWRANVCNKYANSCPASQMFSYSLKGCQRTCRSLSAKEDSCPQNFLPMDGCTCPEGKYANEKGVCVPITKCPCYHKNSILKPGESIKEDGIPCICRNGQLRCRTGRTRQRCPSPMFYFNCNNAKYGTAGASCQRTCENLDVECYDVGCESGCVCPAGLVADGKGGCVKENDCPCAHSGVYHQPGSEIKLGCNTCTCKRGKWECTHKKCFGTCTIYGSGHYITFDEKRYDFEGVCGYIAVQDYCGNQINKGTFSIITENIPCGSTGTTCSKSITVLFGRKELKLSDGSVEISERSSGEHIQITTRHIGLFLTVESTIGINLIWDKKTTLYIKLSPKYQGQVCGLCGNYDGNTKNDFTTKTQSETTNPIEFGNSWKHLPTCPDVTIDPEPCSTNPRRKVWAELKCSIIKGETFQDCRNMVDSTPYFDSCVHDSCACDEGGDCECLCTTVASYAAACKDAGICVNWRTPEICPMYCDYYNEPGKCQWHYQPCGNPCFRTCFNHLGICNTSLPFLEGCFPECPPENPIFNEKTGKCVPEEACGCRDESGGHYETGDKVPTTENCASCWCNESGKVECTYDVTACVCIYNGTIHNESDTIYTVTDGVGECIIAICKNGTIHRTITSCPTTVAPTSTSITWTTSPTSTST</sequence>
<keyword evidence="6" id="KW-0325">Glycoprotein</keyword>
<comment type="subcellular location">
    <subcellularLocation>
        <location evidence="1">Secreted</location>
    </subcellularLocation>
</comment>
<dbReference type="OMA" id="ACNGNED"/>
<accession>H2ZSL5</accession>
<protein>
    <recommendedName>
        <fullName evidence="7">VWFD domain-containing protein</fullName>
    </recommendedName>
</protein>
<reference evidence="9" key="1">
    <citation type="submission" date="2011-08" db="EMBL/GenBank/DDBJ databases">
        <title>The draft genome of Latimeria chalumnae.</title>
        <authorList>
            <person name="Di Palma F."/>
            <person name="Alfoldi J."/>
            <person name="Johnson J."/>
            <person name="Berlin A."/>
            <person name="Gnerre S."/>
            <person name="Jaffe D."/>
            <person name="MacCallum I."/>
            <person name="Young S."/>
            <person name="Walker B.J."/>
            <person name="Lander E."/>
            <person name="Lindblad-Toh K."/>
        </authorList>
    </citation>
    <scope>NUCLEOTIDE SEQUENCE [LARGE SCALE GENOMIC DNA]</scope>
    <source>
        <strain evidence="9">Wild caught</strain>
    </source>
</reference>
<feature type="domain" description="VWFD" evidence="7">
    <location>
        <begin position="380"/>
        <end position="555"/>
    </location>
</feature>
<dbReference type="Pfam" id="PF23244">
    <property type="entry name" value="VWF"/>
    <property type="match status" value="2"/>
</dbReference>
<evidence type="ECO:0000313" key="9">
    <source>
        <dbReference type="Proteomes" id="UP000008672"/>
    </source>
</evidence>
<dbReference type="InterPro" id="IPR036084">
    <property type="entry name" value="Ser_inhib-like_sf"/>
</dbReference>
<dbReference type="InParanoid" id="H2ZSL5"/>
<dbReference type="SMART" id="SM00216">
    <property type="entry name" value="VWD"/>
    <property type="match status" value="3"/>
</dbReference>
<evidence type="ECO:0000259" key="7">
    <source>
        <dbReference type="PROSITE" id="PS51233"/>
    </source>
</evidence>
<proteinExistence type="predicted"/>
<dbReference type="PANTHER" id="PTHR11339:SF371">
    <property type="entry name" value="MUCIN-2"/>
    <property type="match status" value="1"/>
</dbReference>
<dbReference type="PANTHER" id="PTHR11339">
    <property type="entry name" value="EXTRACELLULAR MATRIX GLYCOPROTEIN RELATED"/>
    <property type="match status" value="1"/>
</dbReference>
<dbReference type="SMART" id="SM00215">
    <property type="entry name" value="VWC_out"/>
    <property type="match status" value="2"/>
</dbReference>
<reference evidence="8" key="2">
    <citation type="submission" date="2025-08" db="UniProtKB">
        <authorList>
            <consortium name="Ensembl"/>
        </authorList>
    </citation>
    <scope>IDENTIFICATION</scope>
</reference>
<dbReference type="Pfam" id="PF01826">
    <property type="entry name" value="TIL"/>
    <property type="match status" value="3"/>
</dbReference>
<dbReference type="InterPro" id="IPR058753">
    <property type="entry name" value="TIL_OTOGL_Mucin"/>
</dbReference>
<dbReference type="InterPro" id="IPR001007">
    <property type="entry name" value="VWF_dom"/>
</dbReference>
<feature type="domain" description="VWFD" evidence="7">
    <location>
        <begin position="26"/>
        <end position="196"/>
    </location>
</feature>
<dbReference type="SUPFAM" id="SSF57567">
    <property type="entry name" value="Serine protease inhibitors"/>
    <property type="match status" value="4"/>
</dbReference>
<name>H2ZSL5_LATCH</name>
<evidence type="ECO:0000256" key="2">
    <source>
        <dbReference type="ARBA" id="ARBA00022525"/>
    </source>
</evidence>
<dbReference type="PROSITE" id="PS51233">
    <property type="entry name" value="VWFD"/>
    <property type="match status" value="3"/>
</dbReference>
<dbReference type="EMBL" id="AFYH01224674">
    <property type="status" value="NOT_ANNOTATED_CDS"/>
    <property type="molecule type" value="Genomic_DNA"/>
</dbReference>
<keyword evidence="4" id="KW-0677">Repeat</keyword>
<dbReference type="EMBL" id="AFYH01224672">
    <property type="status" value="NOT_ANNOTATED_CDS"/>
    <property type="molecule type" value="Genomic_DNA"/>
</dbReference>
<dbReference type="InterPro" id="IPR050780">
    <property type="entry name" value="Mucin_vWF_Thrombospondin_sf"/>
</dbReference>
<dbReference type="eggNOG" id="KOG1216">
    <property type="taxonomic scope" value="Eukaryota"/>
</dbReference>
<keyword evidence="9" id="KW-1185">Reference proteome</keyword>
<dbReference type="EMBL" id="AFYH01224673">
    <property type="status" value="NOT_ANNOTATED_CDS"/>
    <property type="molecule type" value="Genomic_DNA"/>
</dbReference>
<dbReference type="InterPro" id="IPR002919">
    <property type="entry name" value="TIL_dom"/>
</dbReference>
<evidence type="ECO:0000256" key="1">
    <source>
        <dbReference type="ARBA" id="ARBA00004613"/>
    </source>
</evidence>
<dbReference type="Ensembl" id="ENSLACT00000000388.1">
    <property type="protein sequence ID" value="ENSLACP00000000386.1"/>
    <property type="gene ID" value="ENSLACG00000000348.1"/>
</dbReference>
<dbReference type="Pfam" id="PF25962">
    <property type="entry name" value="TIL_OTOGL_Mucin"/>
    <property type="match status" value="1"/>
</dbReference>
<dbReference type="Proteomes" id="UP000008672">
    <property type="component" value="Unassembled WGS sequence"/>
</dbReference>
<keyword evidence="3" id="KW-0732">Signal</keyword>
<dbReference type="CDD" id="cd19941">
    <property type="entry name" value="TIL"/>
    <property type="match status" value="3"/>
</dbReference>
<dbReference type="InterPro" id="IPR014853">
    <property type="entry name" value="VWF/SSPO/ZAN-like_Cys-rich_dom"/>
</dbReference>
<dbReference type="STRING" id="7897.ENSLACP00000000386"/>
<dbReference type="GO" id="GO:0005615">
    <property type="term" value="C:extracellular space"/>
    <property type="evidence" value="ECO:0007669"/>
    <property type="project" value="TreeGrafter"/>
</dbReference>
<keyword evidence="5" id="KW-1015">Disulfide bond</keyword>
<dbReference type="GO" id="GO:0031012">
    <property type="term" value="C:extracellular matrix"/>
    <property type="evidence" value="ECO:0007669"/>
    <property type="project" value="TreeGrafter"/>
</dbReference>
<dbReference type="SMART" id="SM00832">
    <property type="entry name" value="C8"/>
    <property type="match status" value="3"/>
</dbReference>
<dbReference type="InterPro" id="IPR001846">
    <property type="entry name" value="VWF_type-D"/>
</dbReference>
<dbReference type="Pfam" id="PF08742">
    <property type="entry name" value="C8"/>
    <property type="match status" value="3"/>
</dbReference>
<keyword evidence="2" id="KW-0964">Secreted</keyword>
<evidence type="ECO:0000313" key="8">
    <source>
        <dbReference type="Ensembl" id="ENSLACP00000000386.1"/>
    </source>
</evidence>
<dbReference type="GeneTree" id="ENSGT00940000156076"/>
<dbReference type="FunFam" id="2.10.25.10:FF:000153">
    <property type="entry name" value="MUC5B isoform 1"/>
    <property type="match status" value="1"/>
</dbReference>
<reference evidence="8" key="3">
    <citation type="submission" date="2025-09" db="UniProtKB">
        <authorList>
            <consortium name="Ensembl"/>
        </authorList>
    </citation>
    <scope>IDENTIFICATION</scope>
</reference>
<organism evidence="8 9">
    <name type="scientific">Latimeria chalumnae</name>
    <name type="common">Coelacanth</name>
    <dbReference type="NCBI Taxonomy" id="7897"/>
    <lineage>
        <taxon>Eukaryota</taxon>
        <taxon>Metazoa</taxon>
        <taxon>Chordata</taxon>
        <taxon>Craniata</taxon>
        <taxon>Vertebrata</taxon>
        <taxon>Euteleostomi</taxon>
        <taxon>Coelacanthiformes</taxon>
        <taxon>Coelacanthidae</taxon>
        <taxon>Latimeria</taxon>
    </lineage>
</organism>
<dbReference type="FunFam" id="2.10.25.10:FF:000674">
    <property type="entry name" value="Mucin-2"/>
    <property type="match status" value="1"/>
</dbReference>
<gene>
    <name evidence="8" type="primary">MUC2.1</name>
</gene>
<feature type="domain" description="VWFD" evidence="7">
    <location>
        <begin position="848"/>
        <end position="1018"/>
    </location>
</feature>
<dbReference type="HOGENOM" id="CLU_000076_2_1_1"/>
<evidence type="ECO:0000256" key="5">
    <source>
        <dbReference type="ARBA" id="ARBA00023157"/>
    </source>
</evidence>